<organism evidence="2 3">
    <name type="scientific">Symbiodinium microadriaticum</name>
    <name type="common">Dinoflagellate</name>
    <name type="synonym">Zooxanthella microadriatica</name>
    <dbReference type="NCBI Taxonomy" id="2951"/>
    <lineage>
        <taxon>Eukaryota</taxon>
        <taxon>Sar</taxon>
        <taxon>Alveolata</taxon>
        <taxon>Dinophyceae</taxon>
        <taxon>Suessiales</taxon>
        <taxon>Symbiodiniaceae</taxon>
        <taxon>Symbiodinium</taxon>
    </lineage>
</organism>
<proteinExistence type="predicted"/>
<evidence type="ECO:0000313" key="3">
    <source>
        <dbReference type="Proteomes" id="UP000186817"/>
    </source>
</evidence>
<evidence type="ECO:0000256" key="1">
    <source>
        <dbReference type="SAM" id="MobiDB-lite"/>
    </source>
</evidence>
<gene>
    <name evidence="2" type="ORF">AK812_SmicGene48049</name>
</gene>
<dbReference type="EMBL" id="LSRX01006952">
    <property type="protein sequence ID" value="OLP72817.1"/>
    <property type="molecule type" value="Genomic_DNA"/>
</dbReference>
<comment type="caution">
    <text evidence="2">The sequence shown here is derived from an EMBL/GenBank/DDBJ whole genome shotgun (WGS) entry which is preliminary data.</text>
</comment>
<accession>A0A1Q9BQF7</accession>
<keyword evidence="3" id="KW-1185">Reference proteome</keyword>
<protein>
    <submittedName>
        <fullName evidence="2">Uncharacterized protein</fullName>
    </submittedName>
</protein>
<name>A0A1Q9BQF7_SYMMI</name>
<feature type="region of interest" description="Disordered" evidence="1">
    <location>
        <begin position="105"/>
        <end position="125"/>
    </location>
</feature>
<dbReference type="Proteomes" id="UP000186817">
    <property type="component" value="Unassembled WGS sequence"/>
</dbReference>
<evidence type="ECO:0000313" key="2">
    <source>
        <dbReference type="EMBL" id="OLP72817.1"/>
    </source>
</evidence>
<sequence length="125" mass="13950">MGTLDNAERAARVEIDVPGRTLHVEIGADAYGFMCLTSLEYDQAYLPKEFLCLDCVRSEKTREILRKGWSKESIYLVYKTGNEMNVQEIDVSNLDSSSIITYYQSPSSNGGRKTASHNGETETGL</sequence>
<dbReference type="AlphaFoldDB" id="A0A1Q9BQF7"/>
<reference evidence="2 3" key="1">
    <citation type="submission" date="2016-02" db="EMBL/GenBank/DDBJ databases">
        <title>Genome analysis of coral dinoflagellate symbionts highlights evolutionary adaptations to a symbiotic lifestyle.</title>
        <authorList>
            <person name="Aranda M."/>
            <person name="Li Y."/>
            <person name="Liew Y.J."/>
            <person name="Baumgarten S."/>
            <person name="Simakov O."/>
            <person name="Wilson M."/>
            <person name="Piel J."/>
            <person name="Ashoor H."/>
            <person name="Bougouffa S."/>
            <person name="Bajic V.B."/>
            <person name="Ryu T."/>
            <person name="Ravasi T."/>
            <person name="Bayer T."/>
            <person name="Micklem G."/>
            <person name="Kim H."/>
            <person name="Bhak J."/>
            <person name="Lajeunesse T.C."/>
            <person name="Voolstra C.R."/>
        </authorList>
    </citation>
    <scope>NUCLEOTIDE SEQUENCE [LARGE SCALE GENOMIC DNA]</scope>
    <source>
        <strain evidence="2 3">CCMP2467</strain>
    </source>
</reference>